<gene>
    <name evidence="1" type="ORF">HAX54_033601</name>
</gene>
<evidence type="ECO:0000313" key="1">
    <source>
        <dbReference type="EMBL" id="MCD9644973.1"/>
    </source>
</evidence>
<sequence>MTVHHDDDGPSFTPKFTHTSTPMALMMVRRTCDGPSVILSSDHFVLNHVSVHPEHNVPSTGSSAQTSDAFSSPQVIEVLTVRHKDDAPSAIPSLLPRSHVFVTLSNDTTDDPSDV</sequence>
<protein>
    <submittedName>
        <fullName evidence="1">Uncharacterized protein</fullName>
    </submittedName>
</protein>
<proteinExistence type="predicted"/>
<dbReference type="Proteomes" id="UP000823775">
    <property type="component" value="Unassembled WGS sequence"/>
</dbReference>
<keyword evidence="2" id="KW-1185">Reference proteome</keyword>
<name>A0ABS8VD90_DATST</name>
<accession>A0ABS8VD90</accession>
<organism evidence="1 2">
    <name type="scientific">Datura stramonium</name>
    <name type="common">Jimsonweed</name>
    <name type="synonym">Common thornapple</name>
    <dbReference type="NCBI Taxonomy" id="4076"/>
    <lineage>
        <taxon>Eukaryota</taxon>
        <taxon>Viridiplantae</taxon>
        <taxon>Streptophyta</taxon>
        <taxon>Embryophyta</taxon>
        <taxon>Tracheophyta</taxon>
        <taxon>Spermatophyta</taxon>
        <taxon>Magnoliopsida</taxon>
        <taxon>eudicotyledons</taxon>
        <taxon>Gunneridae</taxon>
        <taxon>Pentapetalae</taxon>
        <taxon>asterids</taxon>
        <taxon>lamiids</taxon>
        <taxon>Solanales</taxon>
        <taxon>Solanaceae</taxon>
        <taxon>Solanoideae</taxon>
        <taxon>Datureae</taxon>
        <taxon>Datura</taxon>
    </lineage>
</organism>
<reference evidence="1 2" key="1">
    <citation type="journal article" date="2021" name="BMC Genomics">
        <title>Datura genome reveals duplications of psychoactive alkaloid biosynthetic genes and high mutation rate following tissue culture.</title>
        <authorList>
            <person name="Rajewski A."/>
            <person name="Carter-House D."/>
            <person name="Stajich J."/>
            <person name="Litt A."/>
        </authorList>
    </citation>
    <scope>NUCLEOTIDE SEQUENCE [LARGE SCALE GENOMIC DNA]</scope>
    <source>
        <strain evidence="1">AR-01</strain>
    </source>
</reference>
<evidence type="ECO:0000313" key="2">
    <source>
        <dbReference type="Proteomes" id="UP000823775"/>
    </source>
</evidence>
<comment type="caution">
    <text evidence="1">The sequence shown here is derived from an EMBL/GenBank/DDBJ whole genome shotgun (WGS) entry which is preliminary data.</text>
</comment>
<dbReference type="EMBL" id="JACEIK010004304">
    <property type="protein sequence ID" value="MCD9644973.1"/>
    <property type="molecule type" value="Genomic_DNA"/>
</dbReference>